<evidence type="ECO:0000313" key="2">
    <source>
        <dbReference type="Proteomes" id="UP000492821"/>
    </source>
</evidence>
<reference evidence="3" key="2">
    <citation type="submission" date="2020-10" db="UniProtKB">
        <authorList>
            <consortium name="WormBaseParasite"/>
        </authorList>
    </citation>
    <scope>IDENTIFICATION</scope>
</reference>
<dbReference type="Proteomes" id="UP000492821">
    <property type="component" value="Unassembled WGS sequence"/>
</dbReference>
<feature type="transmembrane region" description="Helical" evidence="1">
    <location>
        <begin position="20"/>
        <end position="40"/>
    </location>
</feature>
<keyword evidence="1" id="KW-1133">Transmembrane helix</keyword>
<dbReference type="WBParaSite" id="Pan_g4150.t1">
    <property type="protein sequence ID" value="Pan_g4150.t1"/>
    <property type="gene ID" value="Pan_g4150"/>
</dbReference>
<reference evidence="2" key="1">
    <citation type="journal article" date="2013" name="Genetics">
        <title>The draft genome and transcriptome of Panagrellus redivivus are shaped by the harsh demands of a free-living lifestyle.</title>
        <authorList>
            <person name="Srinivasan J."/>
            <person name="Dillman A.R."/>
            <person name="Macchietto M.G."/>
            <person name="Heikkinen L."/>
            <person name="Lakso M."/>
            <person name="Fracchia K.M."/>
            <person name="Antoshechkin I."/>
            <person name="Mortazavi A."/>
            <person name="Wong G."/>
            <person name="Sternberg P.W."/>
        </authorList>
    </citation>
    <scope>NUCLEOTIDE SEQUENCE [LARGE SCALE GENOMIC DNA]</scope>
    <source>
        <strain evidence="2">MT8872</strain>
    </source>
</reference>
<proteinExistence type="predicted"/>
<evidence type="ECO:0000313" key="3">
    <source>
        <dbReference type="WBParaSite" id="Pan_g4150.t1"/>
    </source>
</evidence>
<organism evidence="2 3">
    <name type="scientific">Panagrellus redivivus</name>
    <name type="common">Microworm</name>
    <dbReference type="NCBI Taxonomy" id="6233"/>
    <lineage>
        <taxon>Eukaryota</taxon>
        <taxon>Metazoa</taxon>
        <taxon>Ecdysozoa</taxon>
        <taxon>Nematoda</taxon>
        <taxon>Chromadorea</taxon>
        <taxon>Rhabditida</taxon>
        <taxon>Tylenchina</taxon>
        <taxon>Panagrolaimomorpha</taxon>
        <taxon>Panagrolaimoidea</taxon>
        <taxon>Panagrolaimidae</taxon>
        <taxon>Panagrellus</taxon>
    </lineage>
</organism>
<dbReference type="AlphaFoldDB" id="A0A7E4VY24"/>
<evidence type="ECO:0000256" key="1">
    <source>
        <dbReference type="SAM" id="Phobius"/>
    </source>
</evidence>
<protein>
    <submittedName>
        <fullName evidence="3">Transmembrane protein</fullName>
    </submittedName>
</protein>
<accession>A0A7E4VY24</accession>
<name>A0A7E4VY24_PANRE</name>
<keyword evidence="1" id="KW-0812">Transmembrane</keyword>
<keyword evidence="2" id="KW-1185">Reference proteome</keyword>
<keyword evidence="1" id="KW-0472">Membrane</keyword>
<sequence length="104" mass="12043">MNSIHHLLEWNRHRKLDFAVQKLALSLTFLMLWLAGSLDFRRKRSSTSSMAQVHLSTYKMAGEAGSNMDSRARSTKLTLFWSFLELAYTKEPKSSTEERKTNSM</sequence>